<keyword evidence="5" id="KW-1185">Reference proteome</keyword>
<evidence type="ECO:0000256" key="1">
    <source>
        <dbReference type="PROSITE-ProRule" id="PRU01076"/>
    </source>
</evidence>
<dbReference type="Pfam" id="PF04014">
    <property type="entry name" value="MazE_antitoxin"/>
    <property type="match status" value="1"/>
</dbReference>
<feature type="domain" description="SpoVT-AbrB" evidence="3">
    <location>
        <begin position="2"/>
        <end position="47"/>
    </location>
</feature>
<dbReference type="NCBIfam" id="TIGR01439">
    <property type="entry name" value="lp_hng_hel_AbrB"/>
    <property type="match status" value="1"/>
</dbReference>
<name>A0ABV3QYI0_9HYPH</name>
<protein>
    <submittedName>
        <fullName evidence="4">AbrB/MazE/SpoVT family DNA-binding domain-containing protein</fullName>
    </submittedName>
</protein>
<sequence length="98" mass="10969">MGMIGSVTSKGQTTIPKEVRDQLGLQTGTRIEWIVEGGKATVRPRKLRAVDLAGILHRPGMKPVSVEEMDKAIGRAVAEDDERIKREWNDAFAKEKRR</sequence>
<reference evidence="4 5" key="1">
    <citation type="submission" date="2024-06" db="EMBL/GenBank/DDBJ databases">
        <authorList>
            <person name="Tuo L."/>
        </authorList>
    </citation>
    <scope>NUCLEOTIDE SEQUENCE [LARGE SCALE GENOMIC DNA]</scope>
    <source>
        <strain evidence="4 5">ZMM04-5</strain>
    </source>
</reference>
<feature type="compositionally biased region" description="Polar residues" evidence="2">
    <location>
        <begin position="1"/>
        <end position="15"/>
    </location>
</feature>
<dbReference type="Proteomes" id="UP001556196">
    <property type="component" value="Unassembled WGS sequence"/>
</dbReference>
<feature type="region of interest" description="Disordered" evidence="2">
    <location>
        <begin position="1"/>
        <end position="21"/>
    </location>
</feature>
<evidence type="ECO:0000256" key="2">
    <source>
        <dbReference type="SAM" id="MobiDB-lite"/>
    </source>
</evidence>
<evidence type="ECO:0000313" key="5">
    <source>
        <dbReference type="Proteomes" id="UP001556196"/>
    </source>
</evidence>
<evidence type="ECO:0000313" key="4">
    <source>
        <dbReference type="EMBL" id="MEW9806124.1"/>
    </source>
</evidence>
<dbReference type="InterPro" id="IPR007159">
    <property type="entry name" value="SpoVT-AbrB_dom"/>
</dbReference>
<dbReference type="EMBL" id="JBFOCI010000002">
    <property type="protein sequence ID" value="MEW9806124.1"/>
    <property type="molecule type" value="Genomic_DNA"/>
</dbReference>
<dbReference type="PROSITE" id="PS51740">
    <property type="entry name" value="SPOVT_ABRB"/>
    <property type="match status" value="1"/>
</dbReference>
<dbReference type="Gene3D" id="2.10.260.10">
    <property type="match status" value="1"/>
</dbReference>
<organism evidence="4 5">
    <name type="scientific">Mesorhizobium marinum</name>
    <dbReference type="NCBI Taxonomy" id="3228790"/>
    <lineage>
        <taxon>Bacteria</taxon>
        <taxon>Pseudomonadati</taxon>
        <taxon>Pseudomonadota</taxon>
        <taxon>Alphaproteobacteria</taxon>
        <taxon>Hyphomicrobiales</taxon>
        <taxon>Phyllobacteriaceae</taxon>
        <taxon>Mesorhizobium</taxon>
    </lineage>
</organism>
<dbReference type="RefSeq" id="WP_367723197.1">
    <property type="nucleotide sequence ID" value="NZ_JBFOCH010000008.1"/>
</dbReference>
<comment type="caution">
    <text evidence="4">The sequence shown here is derived from an EMBL/GenBank/DDBJ whole genome shotgun (WGS) entry which is preliminary data.</text>
</comment>
<keyword evidence="1 4" id="KW-0238">DNA-binding</keyword>
<dbReference type="SMART" id="SM00966">
    <property type="entry name" value="SpoVT_AbrB"/>
    <property type="match status" value="1"/>
</dbReference>
<proteinExistence type="predicted"/>
<gene>
    <name evidence="4" type="ORF">ABUE31_09030</name>
</gene>
<dbReference type="GO" id="GO:0003677">
    <property type="term" value="F:DNA binding"/>
    <property type="evidence" value="ECO:0007669"/>
    <property type="project" value="UniProtKB-KW"/>
</dbReference>
<dbReference type="InterPro" id="IPR037914">
    <property type="entry name" value="SpoVT-AbrB_sf"/>
</dbReference>
<dbReference type="SUPFAM" id="SSF89447">
    <property type="entry name" value="AbrB/MazE/MraZ-like"/>
    <property type="match status" value="1"/>
</dbReference>
<evidence type="ECO:0000259" key="3">
    <source>
        <dbReference type="PROSITE" id="PS51740"/>
    </source>
</evidence>
<accession>A0ABV3QYI0</accession>